<feature type="region of interest" description="Disordered" evidence="1">
    <location>
        <begin position="32"/>
        <end position="51"/>
    </location>
</feature>
<reference evidence="2 3" key="1">
    <citation type="submission" date="2016-10" db="EMBL/GenBank/DDBJ databases">
        <title>Genome Sequence of Pseudomonas putida GM4FR.</title>
        <authorList>
            <person name="Poehlein A."/>
            <person name="Wemheuer F."/>
            <person name="Hollensteiner J."/>
            <person name="Wemheuer B."/>
        </authorList>
    </citation>
    <scope>NUCLEOTIDE SEQUENCE [LARGE SCALE GENOMIC DNA]</scope>
    <source>
        <strain evidence="2 3">GM4FR</strain>
    </source>
</reference>
<sequence>MTARNKALLSACAVLLFALFTALAMITRISPSPRHIGGEKLPWSGKRVGDD</sequence>
<dbReference type="Proteomes" id="UP000186736">
    <property type="component" value="Unassembled WGS sequence"/>
</dbReference>
<organism evidence="2 3">
    <name type="scientific">Pseudomonas putida</name>
    <name type="common">Arthrobacter siderocapsulatus</name>
    <dbReference type="NCBI Taxonomy" id="303"/>
    <lineage>
        <taxon>Bacteria</taxon>
        <taxon>Pseudomonadati</taxon>
        <taxon>Pseudomonadota</taxon>
        <taxon>Gammaproteobacteria</taxon>
        <taxon>Pseudomonadales</taxon>
        <taxon>Pseudomonadaceae</taxon>
        <taxon>Pseudomonas</taxon>
    </lineage>
</organism>
<dbReference type="AlphaFoldDB" id="A0A1Q9QUK3"/>
<comment type="caution">
    <text evidence="2">The sequence shown here is derived from an EMBL/GenBank/DDBJ whole genome shotgun (WGS) entry which is preliminary data.</text>
</comment>
<evidence type="ECO:0000313" key="2">
    <source>
        <dbReference type="EMBL" id="OLS58840.1"/>
    </source>
</evidence>
<accession>A0A1Q9QUK3</accession>
<gene>
    <name evidence="2" type="ORF">PSEMO_62010</name>
</gene>
<proteinExistence type="predicted"/>
<dbReference type="RefSeq" id="WP_178392091.1">
    <property type="nucleotide sequence ID" value="NZ_MKZO01000079.1"/>
</dbReference>
<dbReference type="EMBL" id="MKZO01000079">
    <property type="protein sequence ID" value="OLS58840.1"/>
    <property type="molecule type" value="Genomic_DNA"/>
</dbReference>
<protein>
    <submittedName>
        <fullName evidence="2">Uncharacterized protein</fullName>
    </submittedName>
</protein>
<evidence type="ECO:0000256" key="1">
    <source>
        <dbReference type="SAM" id="MobiDB-lite"/>
    </source>
</evidence>
<evidence type="ECO:0000313" key="3">
    <source>
        <dbReference type="Proteomes" id="UP000186736"/>
    </source>
</evidence>
<name>A0A1Q9QUK3_PSEPU</name>